<accession>A0A1X2I052</accession>
<organism evidence="2 3">
    <name type="scientific">Absidia repens</name>
    <dbReference type="NCBI Taxonomy" id="90262"/>
    <lineage>
        <taxon>Eukaryota</taxon>
        <taxon>Fungi</taxon>
        <taxon>Fungi incertae sedis</taxon>
        <taxon>Mucoromycota</taxon>
        <taxon>Mucoromycotina</taxon>
        <taxon>Mucoromycetes</taxon>
        <taxon>Mucorales</taxon>
        <taxon>Cunninghamellaceae</taxon>
        <taxon>Absidia</taxon>
    </lineage>
</organism>
<feature type="transmembrane region" description="Helical" evidence="1">
    <location>
        <begin position="6"/>
        <end position="23"/>
    </location>
</feature>
<feature type="non-terminal residue" evidence="2">
    <location>
        <position position="1"/>
    </location>
</feature>
<keyword evidence="3" id="KW-1185">Reference proteome</keyword>
<keyword evidence="1" id="KW-0472">Membrane</keyword>
<keyword evidence="1" id="KW-0812">Transmembrane</keyword>
<name>A0A1X2I052_9FUNG</name>
<evidence type="ECO:0000256" key="1">
    <source>
        <dbReference type="SAM" id="Phobius"/>
    </source>
</evidence>
<dbReference type="Proteomes" id="UP000193560">
    <property type="component" value="Unassembled WGS sequence"/>
</dbReference>
<comment type="caution">
    <text evidence="2">The sequence shown here is derived from an EMBL/GenBank/DDBJ whole genome shotgun (WGS) entry which is preliminary data.</text>
</comment>
<evidence type="ECO:0000313" key="2">
    <source>
        <dbReference type="EMBL" id="ORZ06497.1"/>
    </source>
</evidence>
<proteinExistence type="predicted"/>
<dbReference type="AlphaFoldDB" id="A0A1X2I052"/>
<reference evidence="2 3" key="1">
    <citation type="submission" date="2016-07" db="EMBL/GenBank/DDBJ databases">
        <title>Pervasive Adenine N6-methylation of Active Genes in Fungi.</title>
        <authorList>
            <consortium name="DOE Joint Genome Institute"/>
            <person name="Mondo S.J."/>
            <person name="Dannebaum R.O."/>
            <person name="Kuo R.C."/>
            <person name="Labutti K."/>
            <person name="Haridas S."/>
            <person name="Kuo A."/>
            <person name="Salamov A."/>
            <person name="Ahrendt S.R."/>
            <person name="Lipzen A."/>
            <person name="Sullivan W."/>
            <person name="Andreopoulos W.B."/>
            <person name="Clum A."/>
            <person name="Lindquist E."/>
            <person name="Daum C."/>
            <person name="Ramamoorthy G.K."/>
            <person name="Gryganskyi A."/>
            <person name="Culley D."/>
            <person name="Magnuson J.K."/>
            <person name="James T.Y."/>
            <person name="O'Malley M.A."/>
            <person name="Stajich J.E."/>
            <person name="Spatafora J.W."/>
            <person name="Visel A."/>
            <person name="Grigoriev I.V."/>
        </authorList>
    </citation>
    <scope>NUCLEOTIDE SEQUENCE [LARGE SCALE GENOMIC DNA]</scope>
    <source>
        <strain evidence="2 3">NRRL 1336</strain>
    </source>
</reference>
<protein>
    <submittedName>
        <fullName evidence="2">Uncharacterized protein</fullName>
    </submittedName>
</protein>
<gene>
    <name evidence="2" type="ORF">BCR42DRAFT_160181</name>
</gene>
<keyword evidence="1" id="KW-1133">Transmembrane helix</keyword>
<evidence type="ECO:0000313" key="3">
    <source>
        <dbReference type="Proteomes" id="UP000193560"/>
    </source>
</evidence>
<sequence length="213" mass="25170">FPKPPNSWQVFFFFSFTFFFLIVTHRHTQRNMKPGWYSAKETPVWMKSASEIWQYIYAPLFWFMYLVWESQRNTPSVMAFSDHEEENLYHHHPVIMVTATPANNSDHAKKKSSPVPASLTMMMVGFRYNKSYFKRTFKAHLKSIQQKHQGLKRSLLRRARKVTLIHPHPPPLLTSRRRLSLSPPPLPPPLKTLAHHQKMTPEIVRLPTSLVFF</sequence>
<dbReference type="EMBL" id="MCGE01000039">
    <property type="protein sequence ID" value="ORZ06497.1"/>
    <property type="molecule type" value="Genomic_DNA"/>
</dbReference>